<keyword evidence="7 15" id="KW-0812">Transmembrane</keyword>
<comment type="caution">
    <text evidence="14">Lacks conserved residue(s) required for the propagation of feature annotation.</text>
</comment>
<evidence type="ECO:0000256" key="11">
    <source>
        <dbReference type="ARBA" id="ARBA00022989"/>
    </source>
</evidence>
<dbReference type="FunFam" id="1.10.287.130:FF:000003">
    <property type="entry name" value="Histidine kinase"/>
    <property type="match status" value="1"/>
</dbReference>
<dbReference type="eggNOG" id="COG0745">
    <property type="taxonomic scope" value="Bacteria"/>
</dbReference>
<dbReference type="GO" id="GO:0005524">
    <property type="term" value="F:ATP binding"/>
    <property type="evidence" value="ECO:0007669"/>
    <property type="project" value="UniProtKB-KW"/>
</dbReference>
<dbReference type="SMART" id="SM00448">
    <property type="entry name" value="REC"/>
    <property type="match status" value="1"/>
</dbReference>
<evidence type="ECO:0000256" key="10">
    <source>
        <dbReference type="ARBA" id="ARBA00022840"/>
    </source>
</evidence>
<dbReference type="Proteomes" id="UP000006377">
    <property type="component" value="Chromosome"/>
</dbReference>
<dbReference type="CDD" id="cd17546">
    <property type="entry name" value="REC_hyHK_CKI1_RcsC-like"/>
    <property type="match status" value="1"/>
</dbReference>
<keyword evidence="4" id="KW-1003">Cell membrane</keyword>
<dbReference type="InterPro" id="IPR000014">
    <property type="entry name" value="PAS"/>
</dbReference>
<dbReference type="EC" id="2.7.13.3" evidence="3"/>
<dbReference type="InterPro" id="IPR003594">
    <property type="entry name" value="HATPase_dom"/>
</dbReference>
<dbReference type="SUPFAM" id="SSF55785">
    <property type="entry name" value="PYP-like sensor domain (PAS domain)"/>
    <property type="match status" value="1"/>
</dbReference>
<feature type="transmembrane region" description="Helical" evidence="15">
    <location>
        <begin position="12"/>
        <end position="28"/>
    </location>
</feature>
<evidence type="ECO:0000256" key="1">
    <source>
        <dbReference type="ARBA" id="ARBA00000085"/>
    </source>
</evidence>
<dbReference type="InterPro" id="IPR005467">
    <property type="entry name" value="His_kinase_dom"/>
</dbReference>
<dbReference type="STRING" id="402881.Plav_3595"/>
<dbReference type="AlphaFoldDB" id="A7HZ60"/>
<dbReference type="PRINTS" id="PR00344">
    <property type="entry name" value="BCTRLSENSOR"/>
</dbReference>
<dbReference type="Gene3D" id="1.10.287.130">
    <property type="match status" value="1"/>
</dbReference>
<dbReference type="SMART" id="SM00388">
    <property type="entry name" value="HisKA"/>
    <property type="match status" value="1"/>
</dbReference>
<sequence>MLTLPVDQAPFYLLGLAIVLILGIEAWRRASARARAHMAEIETLHARIETLRDEKWEIAEREERYRDLVRAQGDVIIRKDLRGRLTYVNDVFCDTFGKLRTDVIGRTFVPDLPEGERPRMLASFSGLSMPPYRIRYDERTLTARGARCIAWEEFAIRDEDGKLVEIQAVGRDVTDRKDAEEKLAIALEQAKEANRAKSLFLATMSHEIRTPMNGVIGMTKLLLDTKLDPAQRSYAEAVRASGEALLNIINDILDYSKIEAGKVTLDEAAFDPRNVLESVAELLAPRAFDKGLEIVTEISPSVPRMLMGDEARIRQILLNLAGNAIKFTGRGGVALRLLREETSPAGRRIDGKREGRIGLILEVEDTGIGMDEQAREHIFDDFAQADQSHARRYEGTGLGLAITKRLVGAMEGRIEVESEEGRGSVFRAHLPLRLALGEHDGPAPEPLAGLSVVILNDPPLVGAALARAASAAGADTYLAADREALIRALDASPYDIFICPLDGIAGDGAALAAHARGRQPGLATLMLLRPQDRGRLAALTAGPDAPFDGYLIRPVRAASLIARLTALRVRHWMPDVGAPHTHDYDDEVVDEEMMPPRVPVIGIPPLNVLVAEDNEINALLTRTLLEHTGHTVRLARDGAEAVAALEADTGGKIDLVLMDLHMPGMDGFTATARIRDLEMPHAALPIIALTANAMADDRQACLDAGMDDYLSKPVAAEELGAALARWAGRRSPLKAASGEKANRA</sequence>
<dbReference type="GO" id="GO:0005886">
    <property type="term" value="C:plasma membrane"/>
    <property type="evidence" value="ECO:0007669"/>
    <property type="project" value="UniProtKB-SubCell"/>
</dbReference>
<feature type="modified residue" description="4-aspartylphosphate" evidence="14">
    <location>
        <position position="659"/>
    </location>
</feature>
<comment type="catalytic activity">
    <reaction evidence="1">
        <text>ATP + protein L-histidine = ADP + protein N-phospho-L-histidine.</text>
        <dbReference type="EC" id="2.7.13.3"/>
    </reaction>
</comment>
<evidence type="ECO:0000256" key="2">
    <source>
        <dbReference type="ARBA" id="ARBA00004651"/>
    </source>
</evidence>
<dbReference type="Pfam" id="PF02518">
    <property type="entry name" value="HATPase_c"/>
    <property type="match status" value="1"/>
</dbReference>
<dbReference type="CDD" id="cd00130">
    <property type="entry name" value="PAS"/>
    <property type="match status" value="1"/>
</dbReference>
<dbReference type="NCBIfam" id="TIGR00229">
    <property type="entry name" value="sensory_box"/>
    <property type="match status" value="1"/>
</dbReference>
<evidence type="ECO:0000313" key="20">
    <source>
        <dbReference type="EMBL" id="ABS65193.1"/>
    </source>
</evidence>
<dbReference type="PROSITE" id="PS50113">
    <property type="entry name" value="PAC"/>
    <property type="match status" value="1"/>
</dbReference>
<keyword evidence="13 15" id="KW-0472">Membrane</keyword>
<evidence type="ECO:0000259" key="17">
    <source>
        <dbReference type="PROSITE" id="PS50110"/>
    </source>
</evidence>
<evidence type="ECO:0000256" key="14">
    <source>
        <dbReference type="PROSITE-ProRule" id="PRU00169"/>
    </source>
</evidence>
<dbReference type="SMART" id="SM00387">
    <property type="entry name" value="HATPase_c"/>
    <property type="match status" value="1"/>
</dbReference>
<evidence type="ECO:0000256" key="12">
    <source>
        <dbReference type="ARBA" id="ARBA00023012"/>
    </source>
</evidence>
<dbReference type="Gene3D" id="3.30.450.20">
    <property type="entry name" value="PAS domain"/>
    <property type="match status" value="1"/>
</dbReference>
<evidence type="ECO:0000256" key="9">
    <source>
        <dbReference type="ARBA" id="ARBA00022777"/>
    </source>
</evidence>
<dbReference type="Gene3D" id="3.30.565.10">
    <property type="entry name" value="Histidine kinase-like ATPase, C-terminal domain"/>
    <property type="match status" value="1"/>
</dbReference>
<evidence type="ECO:0000313" key="21">
    <source>
        <dbReference type="Proteomes" id="UP000006377"/>
    </source>
</evidence>
<gene>
    <name evidence="20" type="ordered locus">Plav_3595</name>
</gene>
<dbReference type="PROSITE" id="PS50109">
    <property type="entry name" value="HIS_KIN"/>
    <property type="match status" value="1"/>
</dbReference>
<keyword evidence="6 20" id="KW-0808">Transferase</keyword>
<keyword evidence="5 14" id="KW-0597">Phosphoprotein</keyword>
<evidence type="ECO:0000256" key="5">
    <source>
        <dbReference type="ARBA" id="ARBA00022553"/>
    </source>
</evidence>
<dbReference type="InterPro" id="IPR003661">
    <property type="entry name" value="HisK_dim/P_dom"/>
</dbReference>
<evidence type="ECO:0000256" key="15">
    <source>
        <dbReference type="SAM" id="Phobius"/>
    </source>
</evidence>
<dbReference type="SUPFAM" id="SSF47384">
    <property type="entry name" value="Homodimeric domain of signal transducing histidine kinase"/>
    <property type="match status" value="1"/>
</dbReference>
<evidence type="ECO:0000256" key="6">
    <source>
        <dbReference type="ARBA" id="ARBA00022679"/>
    </source>
</evidence>
<dbReference type="SUPFAM" id="SSF55874">
    <property type="entry name" value="ATPase domain of HSP90 chaperone/DNA topoisomerase II/histidine kinase"/>
    <property type="match status" value="1"/>
</dbReference>
<feature type="domain" description="Response regulatory" evidence="17">
    <location>
        <begin position="451"/>
        <end position="568"/>
    </location>
</feature>
<evidence type="ECO:0000256" key="3">
    <source>
        <dbReference type="ARBA" id="ARBA00012438"/>
    </source>
</evidence>
<dbReference type="FunFam" id="3.30.565.10:FF:000010">
    <property type="entry name" value="Sensor histidine kinase RcsC"/>
    <property type="match status" value="1"/>
</dbReference>
<dbReference type="RefSeq" id="WP_012112453.1">
    <property type="nucleotide sequence ID" value="NC_009719.1"/>
</dbReference>
<dbReference type="eggNOG" id="COG0784">
    <property type="taxonomic scope" value="Bacteria"/>
</dbReference>
<evidence type="ECO:0000256" key="8">
    <source>
        <dbReference type="ARBA" id="ARBA00022741"/>
    </source>
</evidence>
<comment type="subcellular location">
    <subcellularLocation>
        <location evidence="2">Cell membrane</location>
        <topology evidence="2">Multi-pass membrane protein</topology>
    </subcellularLocation>
</comment>
<keyword evidence="12" id="KW-0902">Two-component regulatory system</keyword>
<accession>A7HZ60</accession>
<dbReference type="Pfam" id="PF00512">
    <property type="entry name" value="HisKA"/>
    <property type="match status" value="1"/>
</dbReference>
<keyword evidence="9 20" id="KW-0418">Kinase</keyword>
<dbReference type="InterPro" id="IPR036890">
    <property type="entry name" value="HATPase_C_sf"/>
</dbReference>
<dbReference type="EMBL" id="CP000774">
    <property type="protein sequence ID" value="ABS65193.1"/>
    <property type="molecule type" value="Genomic_DNA"/>
</dbReference>
<evidence type="ECO:0000259" key="18">
    <source>
        <dbReference type="PROSITE" id="PS50112"/>
    </source>
</evidence>
<dbReference type="GO" id="GO:0000155">
    <property type="term" value="F:phosphorelay sensor kinase activity"/>
    <property type="evidence" value="ECO:0007669"/>
    <property type="project" value="InterPro"/>
</dbReference>
<organism evidence="20 21">
    <name type="scientific">Parvibaculum lavamentivorans (strain DS-1 / DSM 13023 / NCIMB 13966)</name>
    <dbReference type="NCBI Taxonomy" id="402881"/>
    <lineage>
        <taxon>Bacteria</taxon>
        <taxon>Pseudomonadati</taxon>
        <taxon>Pseudomonadota</taxon>
        <taxon>Alphaproteobacteria</taxon>
        <taxon>Hyphomicrobiales</taxon>
        <taxon>Parvibaculaceae</taxon>
        <taxon>Parvibaculum</taxon>
    </lineage>
</organism>
<dbReference type="PROSITE" id="PS50110">
    <property type="entry name" value="RESPONSE_REGULATORY"/>
    <property type="match status" value="2"/>
</dbReference>
<feature type="domain" description="PAS" evidence="18">
    <location>
        <begin position="61"/>
        <end position="112"/>
    </location>
</feature>
<dbReference type="PANTHER" id="PTHR45339">
    <property type="entry name" value="HYBRID SIGNAL TRANSDUCTION HISTIDINE KINASE J"/>
    <property type="match status" value="1"/>
</dbReference>
<feature type="domain" description="Histidine kinase" evidence="16">
    <location>
        <begin position="203"/>
        <end position="434"/>
    </location>
</feature>
<evidence type="ECO:0000256" key="4">
    <source>
        <dbReference type="ARBA" id="ARBA00022475"/>
    </source>
</evidence>
<feature type="domain" description="Response regulatory" evidence="17">
    <location>
        <begin position="607"/>
        <end position="727"/>
    </location>
</feature>
<dbReference type="CDD" id="cd16922">
    <property type="entry name" value="HATPase_EvgS-ArcB-TorS-like"/>
    <property type="match status" value="1"/>
</dbReference>
<dbReference type="HOGENOM" id="CLU_000445_114_15_5"/>
<dbReference type="Gene3D" id="3.40.50.2300">
    <property type="match status" value="2"/>
</dbReference>
<dbReference type="Pfam" id="PF00072">
    <property type="entry name" value="Response_reg"/>
    <property type="match status" value="1"/>
</dbReference>
<dbReference type="InterPro" id="IPR013656">
    <property type="entry name" value="PAS_4"/>
</dbReference>
<protein>
    <recommendedName>
        <fullName evidence="3">histidine kinase</fullName>
        <ecNumber evidence="3">2.7.13.3</ecNumber>
    </recommendedName>
</protein>
<dbReference type="InterPro" id="IPR001789">
    <property type="entry name" value="Sig_transdc_resp-reg_receiver"/>
</dbReference>
<feature type="domain" description="PAC" evidence="19">
    <location>
        <begin position="135"/>
        <end position="185"/>
    </location>
</feature>
<dbReference type="eggNOG" id="COG2205">
    <property type="taxonomic scope" value="Bacteria"/>
</dbReference>
<evidence type="ECO:0000256" key="7">
    <source>
        <dbReference type="ARBA" id="ARBA00022692"/>
    </source>
</evidence>
<dbReference type="InterPro" id="IPR000700">
    <property type="entry name" value="PAS-assoc_C"/>
</dbReference>
<evidence type="ECO:0000259" key="16">
    <source>
        <dbReference type="PROSITE" id="PS50109"/>
    </source>
</evidence>
<proteinExistence type="predicted"/>
<keyword evidence="8" id="KW-0547">Nucleotide-binding</keyword>
<evidence type="ECO:0000256" key="13">
    <source>
        <dbReference type="ARBA" id="ARBA00023136"/>
    </source>
</evidence>
<dbReference type="InterPro" id="IPR011006">
    <property type="entry name" value="CheY-like_superfamily"/>
</dbReference>
<dbReference type="PROSITE" id="PS50112">
    <property type="entry name" value="PAS"/>
    <property type="match status" value="1"/>
</dbReference>
<dbReference type="InterPro" id="IPR004358">
    <property type="entry name" value="Sig_transdc_His_kin-like_C"/>
</dbReference>
<dbReference type="KEGG" id="pla:Plav_3595"/>
<dbReference type="Pfam" id="PF08448">
    <property type="entry name" value="PAS_4"/>
    <property type="match status" value="1"/>
</dbReference>
<keyword evidence="11 15" id="KW-1133">Transmembrane helix</keyword>
<dbReference type="PANTHER" id="PTHR45339:SF5">
    <property type="entry name" value="HISTIDINE KINASE"/>
    <property type="match status" value="1"/>
</dbReference>
<keyword evidence="21" id="KW-1185">Reference proteome</keyword>
<dbReference type="SMART" id="SM00091">
    <property type="entry name" value="PAS"/>
    <property type="match status" value="1"/>
</dbReference>
<reference evidence="20 21" key="1">
    <citation type="journal article" date="2011" name="Stand. Genomic Sci.">
        <title>Complete genome sequence of Parvibaculum lavamentivorans type strain (DS-1(T)).</title>
        <authorList>
            <person name="Schleheck D."/>
            <person name="Weiss M."/>
            <person name="Pitluck S."/>
            <person name="Bruce D."/>
            <person name="Land M.L."/>
            <person name="Han S."/>
            <person name="Saunders E."/>
            <person name="Tapia R."/>
            <person name="Detter C."/>
            <person name="Brettin T."/>
            <person name="Han J."/>
            <person name="Woyke T."/>
            <person name="Goodwin L."/>
            <person name="Pennacchio L."/>
            <person name="Nolan M."/>
            <person name="Cook A.M."/>
            <person name="Kjelleberg S."/>
            <person name="Thomas T."/>
        </authorList>
    </citation>
    <scope>NUCLEOTIDE SEQUENCE [LARGE SCALE GENOMIC DNA]</scope>
    <source>
        <strain evidence="21">DS-1 / DSM 13023 / NCIMB 13966</strain>
    </source>
</reference>
<dbReference type="SUPFAM" id="SSF52172">
    <property type="entry name" value="CheY-like"/>
    <property type="match status" value="2"/>
</dbReference>
<keyword evidence="10" id="KW-0067">ATP-binding</keyword>
<dbReference type="InterPro" id="IPR035965">
    <property type="entry name" value="PAS-like_dom_sf"/>
</dbReference>
<name>A7HZ60_PARL1</name>
<dbReference type="OrthoDB" id="9801651at2"/>
<dbReference type="CDD" id="cd00082">
    <property type="entry name" value="HisKA"/>
    <property type="match status" value="1"/>
</dbReference>
<evidence type="ECO:0000259" key="19">
    <source>
        <dbReference type="PROSITE" id="PS50113"/>
    </source>
</evidence>
<dbReference type="InterPro" id="IPR036097">
    <property type="entry name" value="HisK_dim/P_sf"/>
</dbReference>